<name>A0ABR1DN36_NECAM</name>
<dbReference type="InterPro" id="IPR037185">
    <property type="entry name" value="EmrE-like"/>
</dbReference>
<evidence type="ECO:0000313" key="9">
    <source>
        <dbReference type="Proteomes" id="UP001303046"/>
    </source>
</evidence>
<feature type="transmembrane region" description="Helical" evidence="6">
    <location>
        <begin position="297"/>
        <end position="315"/>
    </location>
</feature>
<dbReference type="PANTHER" id="PTHR11132">
    <property type="entry name" value="SOLUTE CARRIER FAMILY 35"/>
    <property type="match status" value="1"/>
</dbReference>
<gene>
    <name evidence="8" type="primary">Necator_chrIV.g16506</name>
    <name evidence="8" type="ORF">RB195_003209</name>
</gene>
<dbReference type="SUPFAM" id="SSF103481">
    <property type="entry name" value="Multidrug resistance efflux transporter EmrE"/>
    <property type="match status" value="1"/>
</dbReference>
<keyword evidence="4 6" id="KW-0472">Membrane</keyword>
<evidence type="ECO:0000256" key="2">
    <source>
        <dbReference type="ARBA" id="ARBA00022692"/>
    </source>
</evidence>
<comment type="subcellular location">
    <subcellularLocation>
        <location evidence="1">Membrane</location>
        <topology evidence="1">Multi-pass membrane protein</topology>
    </subcellularLocation>
</comment>
<proteinExistence type="predicted"/>
<accession>A0ABR1DN36</accession>
<keyword evidence="9" id="KW-1185">Reference proteome</keyword>
<feature type="transmembrane region" description="Helical" evidence="6">
    <location>
        <begin position="191"/>
        <end position="215"/>
    </location>
</feature>
<feature type="transmembrane region" description="Helical" evidence="6">
    <location>
        <begin position="264"/>
        <end position="285"/>
    </location>
</feature>
<evidence type="ECO:0000256" key="3">
    <source>
        <dbReference type="ARBA" id="ARBA00022989"/>
    </source>
</evidence>
<feature type="domain" description="Sugar phosphate transporter" evidence="7">
    <location>
        <begin position="42"/>
        <end position="337"/>
    </location>
</feature>
<evidence type="ECO:0000259" key="7">
    <source>
        <dbReference type="Pfam" id="PF03151"/>
    </source>
</evidence>
<feature type="transmembrane region" description="Helical" evidence="6">
    <location>
        <begin position="144"/>
        <end position="162"/>
    </location>
</feature>
<feature type="transmembrane region" description="Helical" evidence="6">
    <location>
        <begin position="38"/>
        <end position="57"/>
    </location>
</feature>
<sequence>MSTQSSASSPHLHRSPSVQPEVKEKMSDEKELTRHERYVKVVAAVSAYWVCSIGLVFLNKYLLSSDDLKLNAPLFVTWYQCVVTVVLCFSLSFISKTFPNIVNFPRMTLDAKISREVLPLSVVFVGMISFNNLCLKYVGVSFYYVGRCLTTVFNVICTYLILGQKTSARAIGCCFVIIAGFLLGVDQEDASGSLSVIGVVFGVLASLCVALNAIYTQSTLPIVGDSIWRLTMYNNLNAMVLFLPLMLFSGELGEVMFFPRLFNVTFWMWMSLSGIFGFMMGYVTGWQIQATSALTHNISGTAKAAAQTVMAVIYFSEIKTFMWWASNVIVLFGSAAYTYVKKQEMDKKTDLMKSSDRRPLMSTKVEEDRELV</sequence>
<reference evidence="8 9" key="1">
    <citation type="submission" date="2023-08" db="EMBL/GenBank/DDBJ databases">
        <title>A Necator americanus chromosomal reference genome.</title>
        <authorList>
            <person name="Ilik V."/>
            <person name="Petrzelkova K.J."/>
            <person name="Pardy F."/>
            <person name="Fuh T."/>
            <person name="Niatou-Singa F.S."/>
            <person name="Gouil Q."/>
            <person name="Baker L."/>
            <person name="Ritchie M.E."/>
            <person name="Jex A.R."/>
            <person name="Gazzola D."/>
            <person name="Li H."/>
            <person name="Toshio Fujiwara R."/>
            <person name="Zhan B."/>
            <person name="Aroian R.V."/>
            <person name="Pafco B."/>
            <person name="Schwarz E.M."/>
        </authorList>
    </citation>
    <scope>NUCLEOTIDE SEQUENCE [LARGE SCALE GENOMIC DNA]</scope>
    <source>
        <strain evidence="8 9">Aroian</strain>
        <tissue evidence="8">Whole animal</tissue>
    </source>
</reference>
<dbReference type="InterPro" id="IPR050186">
    <property type="entry name" value="TPT_transporter"/>
</dbReference>
<dbReference type="Proteomes" id="UP001303046">
    <property type="component" value="Unassembled WGS sequence"/>
</dbReference>
<feature type="transmembrane region" description="Helical" evidence="6">
    <location>
        <begin position="117"/>
        <end position="138"/>
    </location>
</feature>
<evidence type="ECO:0000256" key="1">
    <source>
        <dbReference type="ARBA" id="ARBA00004141"/>
    </source>
</evidence>
<dbReference type="Pfam" id="PF03151">
    <property type="entry name" value="TPT"/>
    <property type="match status" value="1"/>
</dbReference>
<evidence type="ECO:0000256" key="4">
    <source>
        <dbReference type="ARBA" id="ARBA00023136"/>
    </source>
</evidence>
<feature type="transmembrane region" description="Helical" evidence="6">
    <location>
        <begin position="321"/>
        <end position="340"/>
    </location>
</feature>
<organism evidence="8 9">
    <name type="scientific">Necator americanus</name>
    <name type="common">Human hookworm</name>
    <dbReference type="NCBI Taxonomy" id="51031"/>
    <lineage>
        <taxon>Eukaryota</taxon>
        <taxon>Metazoa</taxon>
        <taxon>Ecdysozoa</taxon>
        <taxon>Nematoda</taxon>
        <taxon>Chromadorea</taxon>
        <taxon>Rhabditida</taxon>
        <taxon>Rhabditina</taxon>
        <taxon>Rhabditomorpha</taxon>
        <taxon>Strongyloidea</taxon>
        <taxon>Ancylostomatidae</taxon>
        <taxon>Bunostominae</taxon>
        <taxon>Necator</taxon>
    </lineage>
</organism>
<evidence type="ECO:0000313" key="8">
    <source>
        <dbReference type="EMBL" id="KAK6751653.1"/>
    </source>
</evidence>
<evidence type="ECO:0000256" key="6">
    <source>
        <dbReference type="SAM" id="Phobius"/>
    </source>
</evidence>
<dbReference type="InterPro" id="IPR004853">
    <property type="entry name" value="Sugar_P_trans_dom"/>
</dbReference>
<feature type="transmembrane region" description="Helical" evidence="6">
    <location>
        <begin position="169"/>
        <end position="185"/>
    </location>
</feature>
<keyword evidence="2 6" id="KW-0812">Transmembrane</keyword>
<feature type="region of interest" description="Disordered" evidence="5">
    <location>
        <begin position="1"/>
        <end position="29"/>
    </location>
</feature>
<comment type="caution">
    <text evidence="8">The sequence shown here is derived from an EMBL/GenBank/DDBJ whole genome shotgun (WGS) entry which is preliminary data.</text>
</comment>
<evidence type="ECO:0000256" key="5">
    <source>
        <dbReference type="SAM" id="MobiDB-lite"/>
    </source>
</evidence>
<protein>
    <recommendedName>
        <fullName evidence="7">Sugar phosphate transporter domain-containing protein</fullName>
    </recommendedName>
</protein>
<keyword evidence="3 6" id="KW-1133">Transmembrane helix</keyword>
<dbReference type="EMBL" id="JAVFWL010000004">
    <property type="protein sequence ID" value="KAK6751653.1"/>
    <property type="molecule type" value="Genomic_DNA"/>
</dbReference>
<feature type="transmembrane region" description="Helical" evidence="6">
    <location>
        <begin position="236"/>
        <end position="258"/>
    </location>
</feature>
<feature type="transmembrane region" description="Helical" evidence="6">
    <location>
        <begin position="77"/>
        <end position="96"/>
    </location>
</feature>